<gene>
    <name evidence="1" type="ORF">SAMN05661012_04691</name>
</gene>
<accession>A0A1K1S4F8</accession>
<dbReference type="AlphaFoldDB" id="A0A1K1S4F8"/>
<organism evidence="1 2">
    <name type="scientific">Chitinophaga sancti</name>
    <dbReference type="NCBI Taxonomy" id="1004"/>
    <lineage>
        <taxon>Bacteria</taxon>
        <taxon>Pseudomonadati</taxon>
        <taxon>Bacteroidota</taxon>
        <taxon>Chitinophagia</taxon>
        <taxon>Chitinophagales</taxon>
        <taxon>Chitinophagaceae</taxon>
        <taxon>Chitinophaga</taxon>
    </lineage>
</organism>
<evidence type="ECO:0000313" key="2">
    <source>
        <dbReference type="Proteomes" id="UP000183788"/>
    </source>
</evidence>
<evidence type="ECO:0000313" key="1">
    <source>
        <dbReference type="EMBL" id="SFW78951.1"/>
    </source>
</evidence>
<dbReference type="EMBL" id="FPIZ01000017">
    <property type="protein sequence ID" value="SFW78951.1"/>
    <property type="molecule type" value="Genomic_DNA"/>
</dbReference>
<sequence>MCCMEMPVCGITFTDDFSFGINGPVYSLPFVVRSTLPDERFYLLVVLANLIGGGLCV</sequence>
<reference evidence="1 2" key="1">
    <citation type="submission" date="2016-11" db="EMBL/GenBank/DDBJ databases">
        <authorList>
            <person name="Jaros S."/>
            <person name="Januszkiewicz K."/>
            <person name="Wedrychowicz H."/>
        </authorList>
    </citation>
    <scope>NUCLEOTIDE SEQUENCE [LARGE SCALE GENOMIC DNA]</scope>
    <source>
        <strain evidence="1 2">DSM 784</strain>
    </source>
</reference>
<protein>
    <submittedName>
        <fullName evidence="1">Uncharacterized protein</fullName>
    </submittedName>
</protein>
<proteinExistence type="predicted"/>
<name>A0A1K1S4F8_9BACT</name>
<dbReference type="Proteomes" id="UP000183788">
    <property type="component" value="Unassembled WGS sequence"/>
</dbReference>